<evidence type="ECO:0000313" key="5">
    <source>
        <dbReference type="Proteomes" id="UP000660070"/>
    </source>
</evidence>
<proteinExistence type="predicted"/>
<evidence type="ECO:0000259" key="3">
    <source>
        <dbReference type="PROSITE" id="PS50977"/>
    </source>
</evidence>
<dbReference type="InterPro" id="IPR050624">
    <property type="entry name" value="HTH-type_Tx_Regulator"/>
</dbReference>
<dbReference type="InterPro" id="IPR009057">
    <property type="entry name" value="Homeodomain-like_sf"/>
</dbReference>
<dbReference type="SUPFAM" id="SSF46689">
    <property type="entry name" value="Homeodomain-like"/>
    <property type="match status" value="1"/>
</dbReference>
<reference evidence="4 5" key="1">
    <citation type="submission" date="2020-11" db="EMBL/GenBank/DDBJ databases">
        <title>Kaistella gelatinilytica sp. nov., a flavobacterium isolated from Antarctic Soil.</title>
        <authorList>
            <person name="Li J."/>
        </authorList>
    </citation>
    <scope>NUCLEOTIDE SEQUENCE [LARGE SCALE GENOMIC DNA]</scope>
    <source>
        <strain evidence="4 5">G5-32</strain>
    </source>
</reference>
<gene>
    <name evidence="4" type="ORF">IV494_03965</name>
</gene>
<accession>A0ABS0F9K5</accession>
<dbReference type="PANTHER" id="PTHR43479:SF11">
    <property type="entry name" value="ACREF_ENVCD OPERON REPRESSOR-RELATED"/>
    <property type="match status" value="1"/>
</dbReference>
<dbReference type="Gene3D" id="1.10.357.10">
    <property type="entry name" value="Tetracycline Repressor, domain 2"/>
    <property type="match status" value="1"/>
</dbReference>
<keyword evidence="1 2" id="KW-0238">DNA-binding</keyword>
<dbReference type="Pfam" id="PF00440">
    <property type="entry name" value="TetR_N"/>
    <property type="match status" value="1"/>
</dbReference>
<dbReference type="InterPro" id="IPR001647">
    <property type="entry name" value="HTH_TetR"/>
</dbReference>
<sequence>MSADKEFLLKVAELFAENGAKTLTMDDIAKEFAMSKKTLYQHYKNKEDLLTEVLDYKLDLVVETLLLNDSKSENAIERMFLREKDFESFSRTNKTTFIRQLIKYYPSIYNQHILSIDEKISKIVTHNIKLGRDQGYYRTDFDERLYIKFLLQLMFSYEDSPLFENEVNDRQCFCLEVMVFYMHSIATKKGKDFLKDFDFKKEE</sequence>
<dbReference type="PROSITE" id="PS50977">
    <property type="entry name" value="HTH_TETR_2"/>
    <property type="match status" value="1"/>
</dbReference>
<evidence type="ECO:0000313" key="4">
    <source>
        <dbReference type="EMBL" id="MBF8456330.1"/>
    </source>
</evidence>
<organism evidence="4 5">
    <name type="scientific">Kaistella gelatinilytica</name>
    <dbReference type="NCBI Taxonomy" id="2787636"/>
    <lineage>
        <taxon>Bacteria</taxon>
        <taxon>Pseudomonadati</taxon>
        <taxon>Bacteroidota</taxon>
        <taxon>Flavobacteriia</taxon>
        <taxon>Flavobacteriales</taxon>
        <taxon>Weeksellaceae</taxon>
        <taxon>Chryseobacterium group</taxon>
        <taxon>Kaistella</taxon>
    </lineage>
</organism>
<evidence type="ECO:0000256" key="2">
    <source>
        <dbReference type="PROSITE-ProRule" id="PRU00335"/>
    </source>
</evidence>
<evidence type="ECO:0000256" key="1">
    <source>
        <dbReference type="ARBA" id="ARBA00023125"/>
    </source>
</evidence>
<dbReference type="EMBL" id="JADPVI010000001">
    <property type="protein sequence ID" value="MBF8456330.1"/>
    <property type="molecule type" value="Genomic_DNA"/>
</dbReference>
<dbReference type="Proteomes" id="UP000660070">
    <property type="component" value="Unassembled WGS sequence"/>
</dbReference>
<dbReference type="PANTHER" id="PTHR43479">
    <property type="entry name" value="ACREF/ENVCD OPERON REPRESSOR-RELATED"/>
    <property type="match status" value="1"/>
</dbReference>
<dbReference type="RefSeq" id="WP_196078860.1">
    <property type="nucleotide sequence ID" value="NZ_JADPVI010000001.1"/>
</dbReference>
<comment type="caution">
    <text evidence="4">The sequence shown here is derived from an EMBL/GenBank/DDBJ whole genome shotgun (WGS) entry which is preliminary data.</text>
</comment>
<feature type="domain" description="HTH tetR-type" evidence="3">
    <location>
        <begin position="1"/>
        <end position="61"/>
    </location>
</feature>
<protein>
    <submittedName>
        <fullName evidence="4">TetR/AcrR family transcriptional regulator</fullName>
    </submittedName>
</protein>
<feature type="DNA-binding region" description="H-T-H motif" evidence="2">
    <location>
        <begin position="24"/>
        <end position="43"/>
    </location>
</feature>
<dbReference type="PRINTS" id="PR00455">
    <property type="entry name" value="HTHTETR"/>
</dbReference>
<name>A0ABS0F9K5_9FLAO</name>
<keyword evidence="5" id="KW-1185">Reference proteome</keyword>